<dbReference type="InterPro" id="IPR020568">
    <property type="entry name" value="Ribosomal_Su5_D2-typ_SF"/>
</dbReference>
<evidence type="ECO:0000259" key="5">
    <source>
        <dbReference type="Pfam" id="PF00288"/>
    </source>
</evidence>
<dbReference type="GO" id="GO:0050515">
    <property type="term" value="F:4-(cytidine 5'-diphospho)-2-C-methyl-D-erythritol kinase activity"/>
    <property type="evidence" value="ECO:0007669"/>
    <property type="project" value="TreeGrafter"/>
</dbReference>
<proteinExistence type="predicted"/>
<dbReference type="OrthoDB" id="390113at2"/>
<evidence type="ECO:0000256" key="2">
    <source>
        <dbReference type="ARBA" id="ARBA00022741"/>
    </source>
</evidence>
<keyword evidence="2" id="KW-0547">Nucleotide-binding</keyword>
<organism evidence="6 7">
    <name type="scientific">Spiroplasma chrysopicola DF-1</name>
    <dbReference type="NCBI Taxonomy" id="1276227"/>
    <lineage>
        <taxon>Bacteria</taxon>
        <taxon>Bacillati</taxon>
        <taxon>Mycoplasmatota</taxon>
        <taxon>Mollicutes</taxon>
        <taxon>Entomoplasmatales</taxon>
        <taxon>Spiroplasmataceae</taxon>
        <taxon>Spiroplasma</taxon>
    </lineage>
</organism>
<dbReference type="RefSeq" id="WP_016339395.1">
    <property type="nucleotide sequence ID" value="NC_021280.1"/>
</dbReference>
<dbReference type="SUPFAM" id="SSF55060">
    <property type="entry name" value="GHMP Kinase, C-terminal domain"/>
    <property type="match status" value="1"/>
</dbReference>
<dbReference type="PANTHER" id="PTHR43527">
    <property type="entry name" value="4-DIPHOSPHOCYTIDYL-2-C-METHYL-D-ERYTHRITOL KINASE, CHLOROPLASTIC"/>
    <property type="match status" value="1"/>
</dbReference>
<dbReference type="SUPFAM" id="SSF54211">
    <property type="entry name" value="Ribosomal protein S5 domain 2-like"/>
    <property type="match status" value="1"/>
</dbReference>
<keyword evidence="1" id="KW-0808">Transferase</keyword>
<dbReference type="KEGG" id="scr:SCHRY_v1c10050"/>
<gene>
    <name evidence="6" type="ORF">SCHRY_v1c10050</name>
</gene>
<dbReference type="PATRIC" id="fig|1276227.3.peg.1006"/>
<sequence>MTNKIIEIKTFGKINTKLDVKRLKRGQKLHKVRTIMFPYEKQFDRIILTPSTIAKTYVTTNNPLIDCNNNSLLKAYDLFVRVFPETGEFPLHFELEKNSLVGSGLGFSASNAVGVIKLCCTFFKINFLTKKVKKIVKQLGSDALFFYFAKPAVVSGVGNKIKLLTKKQIKKFAITNVKIINSEIPSYAQAVFQQLDQKYDYYQKLVNRNNNYYNILQQPAFDLNPQLAKKYQALKNNYSHVMLAGSGGSFLVW</sequence>
<dbReference type="Gene3D" id="3.30.230.10">
    <property type="match status" value="1"/>
</dbReference>
<evidence type="ECO:0000256" key="4">
    <source>
        <dbReference type="ARBA" id="ARBA00022840"/>
    </source>
</evidence>
<reference evidence="6 7" key="1">
    <citation type="journal article" date="2013" name="Genome Biol. Evol.">
        <title>Complete genomes of two dipteran-associated spiroplasmas provided insights into the origin, dynamics, and impacts of viral invasion in spiroplasma.</title>
        <authorList>
            <person name="Ku C."/>
            <person name="Lo W.S."/>
            <person name="Chen L.L."/>
            <person name="Kuo C.H."/>
        </authorList>
    </citation>
    <scope>NUCLEOTIDE SEQUENCE [LARGE SCALE GENOMIC DNA]</scope>
    <source>
        <strain evidence="6 7">DF-1</strain>
    </source>
</reference>
<dbReference type="EMBL" id="CP005077">
    <property type="protein sequence ID" value="AGM25577.1"/>
    <property type="molecule type" value="Genomic_DNA"/>
</dbReference>
<dbReference type="InterPro" id="IPR036554">
    <property type="entry name" value="GHMP_kinase_C_sf"/>
</dbReference>
<dbReference type="InterPro" id="IPR014721">
    <property type="entry name" value="Ribsml_uS5_D2-typ_fold_subgr"/>
</dbReference>
<evidence type="ECO:0000256" key="1">
    <source>
        <dbReference type="ARBA" id="ARBA00022679"/>
    </source>
</evidence>
<keyword evidence="4" id="KW-0067">ATP-binding</keyword>
<dbReference type="AlphaFoldDB" id="R4U2H6"/>
<dbReference type="eggNOG" id="COG1947">
    <property type="taxonomic scope" value="Bacteria"/>
</dbReference>
<accession>R4U2H6</accession>
<name>R4U2H6_9MOLU</name>
<keyword evidence="7" id="KW-1185">Reference proteome</keyword>
<dbReference type="Pfam" id="PF00288">
    <property type="entry name" value="GHMP_kinases_N"/>
    <property type="match status" value="1"/>
</dbReference>
<dbReference type="PANTHER" id="PTHR43527:SF2">
    <property type="entry name" value="4-DIPHOSPHOCYTIDYL-2-C-METHYL-D-ERYTHRITOL KINASE, CHLOROPLASTIC"/>
    <property type="match status" value="1"/>
</dbReference>
<dbReference type="InterPro" id="IPR006204">
    <property type="entry name" value="GHMP_kinase_N_dom"/>
</dbReference>
<keyword evidence="3 6" id="KW-0418">Kinase</keyword>
<protein>
    <submittedName>
        <fullName evidence="6">4-diphosphocytidyl-2-C-methyl-D-erythritol kinase</fullName>
    </submittedName>
</protein>
<evidence type="ECO:0000256" key="3">
    <source>
        <dbReference type="ARBA" id="ARBA00022777"/>
    </source>
</evidence>
<dbReference type="HOGENOM" id="CLU_053057_2_1_14"/>
<evidence type="ECO:0000313" key="7">
    <source>
        <dbReference type="Proteomes" id="UP000013964"/>
    </source>
</evidence>
<dbReference type="Proteomes" id="UP000013964">
    <property type="component" value="Chromosome"/>
</dbReference>
<dbReference type="GO" id="GO:0005524">
    <property type="term" value="F:ATP binding"/>
    <property type="evidence" value="ECO:0007669"/>
    <property type="project" value="UniProtKB-KW"/>
</dbReference>
<evidence type="ECO:0000313" key="6">
    <source>
        <dbReference type="EMBL" id="AGM25577.1"/>
    </source>
</evidence>
<feature type="domain" description="GHMP kinase N-terminal" evidence="5">
    <location>
        <begin position="74"/>
        <end position="148"/>
    </location>
</feature>
<dbReference type="STRING" id="1276227.SCHRY_v1c10050"/>